<dbReference type="Gene3D" id="3.30.160.60">
    <property type="entry name" value="Classic Zinc Finger"/>
    <property type="match status" value="1"/>
</dbReference>
<dbReference type="PROSITE" id="PS00518">
    <property type="entry name" value="ZF_RING_1"/>
    <property type="match status" value="1"/>
</dbReference>
<keyword evidence="7" id="KW-0862">Zinc</keyword>
<feature type="repeat" description="NHL" evidence="10">
    <location>
        <begin position="613"/>
        <end position="653"/>
    </location>
</feature>
<dbReference type="InterPro" id="IPR001258">
    <property type="entry name" value="NHL_repeat"/>
</dbReference>
<dbReference type="InterPro" id="IPR011042">
    <property type="entry name" value="6-blade_b-propeller_TolB-like"/>
</dbReference>
<feature type="coiled-coil region" evidence="11">
    <location>
        <begin position="235"/>
        <end position="269"/>
    </location>
</feature>
<feature type="repeat" description="NHL" evidence="10">
    <location>
        <begin position="719"/>
        <end position="746"/>
    </location>
</feature>
<dbReference type="SMART" id="SM00557">
    <property type="entry name" value="IG_FLMN"/>
    <property type="match status" value="1"/>
</dbReference>
<keyword evidence="3" id="KW-0479">Metal-binding</keyword>
<dbReference type="PROSITE" id="PS51125">
    <property type="entry name" value="NHL"/>
    <property type="match status" value="6"/>
</dbReference>
<feature type="domain" description="B box-type" evidence="13">
    <location>
        <begin position="147"/>
        <end position="188"/>
    </location>
</feature>
<dbReference type="SMART" id="SM00336">
    <property type="entry name" value="BBOX"/>
    <property type="match status" value="2"/>
</dbReference>
<dbReference type="PANTHER" id="PTHR25462:SF303">
    <property type="entry name" value="E3 UBIQUITIN-PROTEIN LIGASE TRIM71"/>
    <property type="match status" value="1"/>
</dbReference>
<dbReference type="PANTHER" id="PTHR25462">
    <property type="entry name" value="BONUS, ISOFORM C-RELATED"/>
    <property type="match status" value="1"/>
</dbReference>
<comment type="caution">
    <text evidence="14">The sequence shown here is derived from an EMBL/GenBank/DDBJ whole genome shotgun (WGS) entry which is preliminary data.</text>
</comment>
<evidence type="ECO:0000256" key="6">
    <source>
        <dbReference type="ARBA" id="ARBA00022786"/>
    </source>
</evidence>
<dbReference type="SUPFAM" id="SSF101898">
    <property type="entry name" value="NHL repeat"/>
    <property type="match status" value="1"/>
</dbReference>
<dbReference type="InterPro" id="IPR013083">
    <property type="entry name" value="Znf_RING/FYVE/PHD"/>
</dbReference>
<dbReference type="SMART" id="SM00184">
    <property type="entry name" value="RING"/>
    <property type="match status" value="1"/>
</dbReference>
<feature type="repeat" description="Filamin" evidence="9">
    <location>
        <begin position="364"/>
        <end position="455"/>
    </location>
</feature>
<keyword evidence="5 8" id="KW-0863">Zinc-finger</keyword>
<feature type="domain" description="B box-type" evidence="13">
    <location>
        <begin position="87"/>
        <end position="134"/>
    </location>
</feature>
<dbReference type="SUPFAM" id="SSF57845">
    <property type="entry name" value="B-box zinc-binding domain"/>
    <property type="match status" value="1"/>
</dbReference>
<dbReference type="PROSITE" id="PS50194">
    <property type="entry name" value="FILAMIN_REPEAT"/>
    <property type="match status" value="1"/>
</dbReference>
<evidence type="ECO:0000259" key="12">
    <source>
        <dbReference type="PROSITE" id="PS50089"/>
    </source>
</evidence>
<feature type="repeat" description="NHL" evidence="10">
    <location>
        <begin position="485"/>
        <end position="512"/>
    </location>
</feature>
<gene>
    <name evidence="14" type="primary">trim71</name>
    <name evidence="14" type="ORF">AWC38_SpisGene4525</name>
</gene>
<dbReference type="Proteomes" id="UP000225706">
    <property type="component" value="Unassembled WGS sequence"/>
</dbReference>
<dbReference type="InterPro" id="IPR001841">
    <property type="entry name" value="Znf_RING"/>
</dbReference>
<dbReference type="InterPro" id="IPR013783">
    <property type="entry name" value="Ig-like_fold"/>
</dbReference>
<dbReference type="InterPro" id="IPR027370">
    <property type="entry name" value="Znf-RING_euk"/>
</dbReference>
<protein>
    <submittedName>
        <fullName evidence="14">E3 ubiquitin-protein ligase TRIM71</fullName>
    </submittedName>
</protein>
<evidence type="ECO:0000256" key="11">
    <source>
        <dbReference type="SAM" id="Coils"/>
    </source>
</evidence>
<dbReference type="Gene3D" id="2.120.10.30">
    <property type="entry name" value="TolB, C-terminal domain"/>
    <property type="match status" value="2"/>
</dbReference>
<evidence type="ECO:0000256" key="4">
    <source>
        <dbReference type="ARBA" id="ARBA00022737"/>
    </source>
</evidence>
<keyword evidence="15" id="KW-1185">Reference proteome</keyword>
<dbReference type="InterPro" id="IPR000315">
    <property type="entry name" value="Znf_B-box"/>
</dbReference>
<dbReference type="SUPFAM" id="SSF81296">
    <property type="entry name" value="E set domains"/>
    <property type="match status" value="1"/>
</dbReference>
<dbReference type="InterPro" id="IPR017907">
    <property type="entry name" value="Znf_RING_CS"/>
</dbReference>
<dbReference type="Pfam" id="PF00630">
    <property type="entry name" value="Filamin"/>
    <property type="match status" value="1"/>
</dbReference>
<evidence type="ECO:0000256" key="7">
    <source>
        <dbReference type="ARBA" id="ARBA00022833"/>
    </source>
</evidence>
<name>A0A2B4SPV9_STYPI</name>
<accession>A0A2B4SPV9</accession>
<dbReference type="OrthoDB" id="342730at2759"/>
<dbReference type="PROSITE" id="PS50119">
    <property type="entry name" value="ZF_BBOX"/>
    <property type="match status" value="2"/>
</dbReference>
<dbReference type="Pfam" id="PF01436">
    <property type="entry name" value="NHL"/>
    <property type="match status" value="6"/>
</dbReference>
<keyword evidence="2" id="KW-0597">Phosphoprotein</keyword>
<dbReference type="Pfam" id="PF13445">
    <property type="entry name" value="zf-RING_UBOX"/>
    <property type="match status" value="1"/>
</dbReference>
<keyword evidence="6" id="KW-0833">Ubl conjugation pathway</keyword>
<organism evidence="14 15">
    <name type="scientific">Stylophora pistillata</name>
    <name type="common">Smooth cauliflower coral</name>
    <dbReference type="NCBI Taxonomy" id="50429"/>
    <lineage>
        <taxon>Eukaryota</taxon>
        <taxon>Metazoa</taxon>
        <taxon>Cnidaria</taxon>
        <taxon>Anthozoa</taxon>
        <taxon>Hexacorallia</taxon>
        <taxon>Scleractinia</taxon>
        <taxon>Astrocoeniina</taxon>
        <taxon>Pocilloporidae</taxon>
        <taxon>Stylophora</taxon>
    </lineage>
</organism>
<dbReference type="EMBL" id="LSMT01000047">
    <property type="protein sequence ID" value="PFX30638.1"/>
    <property type="molecule type" value="Genomic_DNA"/>
</dbReference>
<sequence>MGSVPVNKITDHYQLTCGICSETYKNPKVLPCLHSFCQNCLDSSIRPQDRTLVCSICRLVVPVPAKGIEAFPLNFFINNMLTVLAVQNPTKCTNCEDSSQATARCLDCVENLCTNCVVAHKRIRQTKDHRILSFEEIQANEVKEIIRCPSFCSVHPREVLKYFCESCEEAICRDCAIYEHREHIYVDLKEAVKKYRSSIAALQDKTKRKIPVLRAAVEEVHDVTRDLRERVDVVRDTIHNTIQNHIRELEEQERQLIDQLESISSSKEKVLTSQQEILELDLANLLSSCEFTENVLRYGNEAEIMLVKPQMVSRLQSLNDHESQCEPEENEVVEFSSSDQQLSKVIAQLGQVSTSFVFPMLSCAEGPGLSRAKVGHRSTFTIITKDRNGEPCTSGGDEVSVKLHCPNGPPITADVDDNDDGTYTASFTPIFKGDHQITVHIRGKPIQGSSFDLQVTSGIDCENIGPVMLRFAPNSNKTNDEYYEPWGVTADPEGLFVVSDHHNHRLQVFDGNGRLLYQFGTRGKADGEIWYPAGVCLDKSGNIFVADHGNHRIQVFTREGQFLRKFSSKGNGLGQLKGPCGLAVDSEGRIIVAERDNHRVHIFDPDGQAIMHFGVYGDGEGKFHCPRHVAVDQDDSILVSDAGNSRVQKFDRKGQFLAKIAGKGNNKGQLSCPAGVAVDSEGHIVVADLKNFNVQIFDSDGIFVKKLGVAEESKNASVFSKPTGVAISGNGNVVVADRGHHCLQVF</sequence>
<evidence type="ECO:0000313" key="15">
    <source>
        <dbReference type="Proteomes" id="UP000225706"/>
    </source>
</evidence>
<dbReference type="Gene3D" id="3.30.40.10">
    <property type="entry name" value="Zinc/RING finger domain, C3HC4 (zinc finger)"/>
    <property type="match status" value="1"/>
</dbReference>
<feature type="repeat" description="NHL" evidence="10">
    <location>
        <begin position="563"/>
        <end position="606"/>
    </location>
</feature>
<evidence type="ECO:0000259" key="13">
    <source>
        <dbReference type="PROSITE" id="PS50119"/>
    </source>
</evidence>
<comment type="similarity">
    <text evidence="1">Belongs to the TRIM/RBCC family.</text>
</comment>
<evidence type="ECO:0000256" key="3">
    <source>
        <dbReference type="ARBA" id="ARBA00022723"/>
    </source>
</evidence>
<dbReference type="InterPro" id="IPR017868">
    <property type="entry name" value="Filamin/ABP280_repeat-like"/>
</dbReference>
<keyword evidence="11" id="KW-0175">Coiled coil</keyword>
<dbReference type="SUPFAM" id="SSF57850">
    <property type="entry name" value="RING/U-box"/>
    <property type="match status" value="1"/>
</dbReference>
<dbReference type="PROSITE" id="PS50089">
    <property type="entry name" value="ZF_RING_2"/>
    <property type="match status" value="1"/>
</dbReference>
<dbReference type="InterPro" id="IPR014756">
    <property type="entry name" value="Ig_E-set"/>
</dbReference>
<evidence type="ECO:0000256" key="1">
    <source>
        <dbReference type="ARBA" id="ARBA00008518"/>
    </source>
</evidence>
<dbReference type="AlphaFoldDB" id="A0A2B4SPV9"/>
<dbReference type="Pfam" id="PF00643">
    <property type="entry name" value="zf-B_box"/>
    <property type="match status" value="1"/>
</dbReference>
<feature type="repeat" description="NHL" evidence="10">
    <location>
        <begin position="516"/>
        <end position="559"/>
    </location>
</feature>
<keyword evidence="4" id="KW-0677">Repeat</keyword>
<evidence type="ECO:0000256" key="2">
    <source>
        <dbReference type="ARBA" id="ARBA00022553"/>
    </source>
</evidence>
<evidence type="ECO:0000313" key="14">
    <source>
        <dbReference type="EMBL" id="PFX30638.1"/>
    </source>
</evidence>
<dbReference type="InterPro" id="IPR047153">
    <property type="entry name" value="TRIM45/56/19-like"/>
</dbReference>
<dbReference type="InterPro" id="IPR001298">
    <property type="entry name" value="Filamin/ABP280_rpt"/>
</dbReference>
<evidence type="ECO:0000256" key="5">
    <source>
        <dbReference type="ARBA" id="ARBA00022771"/>
    </source>
</evidence>
<dbReference type="Gene3D" id="2.60.40.10">
    <property type="entry name" value="Immunoglobulins"/>
    <property type="match status" value="1"/>
</dbReference>
<evidence type="ECO:0000256" key="8">
    <source>
        <dbReference type="PROSITE-ProRule" id="PRU00024"/>
    </source>
</evidence>
<dbReference type="SMART" id="SM00502">
    <property type="entry name" value="BBC"/>
    <property type="match status" value="1"/>
</dbReference>
<dbReference type="InterPro" id="IPR003649">
    <property type="entry name" value="Bbox_C"/>
</dbReference>
<dbReference type="CDD" id="cd14954">
    <property type="entry name" value="NHL_TRIM71_like"/>
    <property type="match status" value="1"/>
</dbReference>
<feature type="domain" description="RING-type" evidence="12">
    <location>
        <begin position="17"/>
        <end position="58"/>
    </location>
</feature>
<dbReference type="CDD" id="cd20482">
    <property type="entry name" value="CC_brat-like"/>
    <property type="match status" value="1"/>
</dbReference>
<dbReference type="GO" id="GO:0008270">
    <property type="term" value="F:zinc ion binding"/>
    <property type="evidence" value="ECO:0007669"/>
    <property type="project" value="UniProtKB-KW"/>
</dbReference>
<evidence type="ECO:0000256" key="9">
    <source>
        <dbReference type="PROSITE-ProRule" id="PRU00087"/>
    </source>
</evidence>
<evidence type="ECO:0000256" key="10">
    <source>
        <dbReference type="PROSITE-ProRule" id="PRU00504"/>
    </source>
</evidence>
<reference evidence="15" key="1">
    <citation type="journal article" date="2017" name="bioRxiv">
        <title>Comparative analysis of the genomes of Stylophora pistillata and Acropora digitifera provides evidence for extensive differences between species of corals.</title>
        <authorList>
            <person name="Voolstra C.R."/>
            <person name="Li Y."/>
            <person name="Liew Y.J."/>
            <person name="Baumgarten S."/>
            <person name="Zoccola D."/>
            <person name="Flot J.-F."/>
            <person name="Tambutte S."/>
            <person name="Allemand D."/>
            <person name="Aranda M."/>
        </authorList>
    </citation>
    <scope>NUCLEOTIDE SEQUENCE [LARGE SCALE GENOMIC DNA]</scope>
</reference>
<feature type="repeat" description="NHL" evidence="10">
    <location>
        <begin position="657"/>
        <end position="700"/>
    </location>
</feature>
<proteinExistence type="inferred from homology"/>
<dbReference type="STRING" id="50429.A0A2B4SPV9"/>